<proteinExistence type="predicted"/>
<accession>A0ABD2R2E2</accession>
<sequence>MNSSMYAGKDQGKKPAETSSDSYLQAFLRQTHFTPISGPDGLRNKMFDRLFFGTQSLIAYPDSNLTFRQKARSVTDRTQKCLLDNLWISFNKTPRDNAYFISVLNSLTHYFTERNQEKNLKFYTVTRGKKTGVFQT</sequence>
<protein>
    <submittedName>
        <fullName evidence="1">Uncharacterized protein</fullName>
    </submittedName>
</protein>
<comment type="caution">
    <text evidence="1">The sequence shown here is derived from an EMBL/GenBank/DDBJ whole genome shotgun (WGS) entry which is preliminary data.</text>
</comment>
<evidence type="ECO:0000313" key="2">
    <source>
        <dbReference type="Proteomes" id="UP001627284"/>
    </source>
</evidence>
<reference evidence="1 2" key="1">
    <citation type="submission" date="2024-05" db="EMBL/GenBank/DDBJ databases">
        <title>De novo assembly of an allotetraploid wild potato.</title>
        <authorList>
            <person name="Hosaka A.J."/>
        </authorList>
    </citation>
    <scope>NUCLEOTIDE SEQUENCE [LARGE SCALE GENOMIC DNA]</scope>
    <source>
        <tissue evidence="1">Young leaves</tissue>
    </source>
</reference>
<name>A0ABD2R2E2_9SOLN</name>
<evidence type="ECO:0000313" key="1">
    <source>
        <dbReference type="EMBL" id="KAL3325106.1"/>
    </source>
</evidence>
<dbReference type="EMBL" id="JBJKTR010000023">
    <property type="protein sequence ID" value="KAL3325106.1"/>
    <property type="molecule type" value="Genomic_DNA"/>
</dbReference>
<dbReference type="Proteomes" id="UP001627284">
    <property type="component" value="Unassembled WGS sequence"/>
</dbReference>
<gene>
    <name evidence="1" type="ORF">AABB24_038952</name>
</gene>
<keyword evidence="2" id="KW-1185">Reference proteome</keyword>
<dbReference type="AlphaFoldDB" id="A0ABD2R2E2"/>
<organism evidence="1 2">
    <name type="scientific">Solanum stoloniferum</name>
    <dbReference type="NCBI Taxonomy" id="62892"/>
    <lineage>
        <taxon>Eukaryota</taxon>
        <taxon>Viridiplantae</taxon>
        <taxon>Streptophyta</taxon>
        <taxon>Embryophyta</taxon>
        <taxon>Tracheophyta</taxon>
        <taxon>Spermatophyta</taxon>
        <taxon>Magnoliopsida</taxon>
        <taxon>eudicotyledons</taxon>
        <taxon>Gunneridae</taxon>
        <taxon>Pentapetalae</taxon>
        <taxon>asterids</taxon>
        <taxon>lamiids</taxon>
        <taxon>Solanales</taxon>
        <taxon>Solanaceae</taxon>
        <taxon>Solanoideae</taxon>
        <taxon>Solaneae</taxon>
        <taxon>Solanum</taxon>
    </lineage>
</organism>